<name>A0A927GFH5_9BACT</name>
<dbReference type="Pfam" id="PF13585">
    <property type="entry name" value="CHU_C"/>
    <property type="match status" value="1"/>
</dbReference>
<dbReference type="RefSeq" id="WP_191041556.1">
    <property type="nucleotide sequence ID" value="NZ_JACXAA010000010.1"/>
</dbReference>
<dbReference type="Proteomes" id="UP000653797">
    <property type="component" value="Unassembled WGS sequence"/>
</dbReference>
<protein>
    <submittedName>
        <fullName evidence="3">Gliding motility-associated C-terminal domain-containing protein</fullName>
    </submittedName>
</protein>
<dbReference type="EMBL" id="JACXAA010000010">
    <property type="protein sequence ID" value="MBD2755932.1"/>
    <property type="molecule type" value="Genomic_DNA"/>
</dbReference>
<dbReference type="AlphaFoldDB" id="A0A927GFH5"/>
<dbReference type="Pfam" id="PF19081">
    <property type="entry name" value="Ig_7"/>
    <property type="match status" value="1"/>
</dbReference>
<dbReference type="NCBIfam" id="TIGR04131">
    <property type="entry name" value="Bac_Flav_CTERM"/>
    <property type="match status" value="1"/>
</dbReference>
<organism evidence="3 4">
    <name type="scientific">Spirosoma validum</name>
    <dbReference type="NCBI Taxonomy" id="2771355"/>
    <lineage>
        <taxon>Bacteria</taxon>
        <taxon>Pseudomonadati</taxon>
        <taxon>Bacteroidota</taxon>
        <taxon>Cytophagia</taxon>
        <taxon>Cytophagales</taxon>
        <taxon>Cytophagaceae</taxon>
        <taxon>Spirosoma</taxon>
    </lineage>
</organism>
<dbReference type="InterPro" id="IPR025667">
    <property type="entry name" value="SprB_repeat"/>
</dbReference>
<sequence>MKQSNTLGLLLLLILTAAGSQAQDVSGFWLGVTYPADPNQAVYNYTMTITQNGSALGGTTETSNPNVPFGGLAYLSGQIVSNQVNFSEADKNGSTSVKGICFWRGKLTYNPTEESLIGTYENMTNSTCTIVGSGKVELYRIVLKSPTKYCKGSPISLIVTGKNIQWYSSPTRTNPIAKGNTFNPTITKTTTFYITQTLYKNESPAIPVTIEVIEPTFTAIPTNPGCGRTSGSIALTAATGATGWQYSLNGGAFQTSPIFPGLGPGTYNVKAKDAAGCQSEQSITLTSVSGPIISDLKATPPQCGTANGEVSVVASGGKAPLTYSIDYGSTFQTSPLFSKLAGGTYTFRVRDDNGCEFNKAIALPAANSMAVLSSTGLPTTCGQANGSVTMTTSGGNNPIQYSIDNQTYQTGNTFTGLQSGNYVLQARDGTGCAVSQTISVAASTGPQLARVQTMPAGCGQPNGAILITSANTVSTIDYSINGQAFQRTSNFSSLKAGSYVLVARDTNNCTVSQNIVVPFDCASTIHLPTAFSPNADHVNDALTIHFGFPSLTISRFTVYDRWGVVMYNRANFEVSTGDSIWDGQVNGQPAPKGIYVYRLDYQLPDGTQTSYRESVALLNE</sequence>
<gene>
    <name evidence="3" type="ORF">IC230_23745</name>
</gene>
<dbReference type="InterPro" id="IPR044023">
    <property type="entry name" value="Ig_7"/>
</dbReference>
<proteinExistence type="predicted"/>
<evidence type="ECO:0000256" key="1">
    <source>
        <dbReference type="SAM" id="SignalP"/>
    </source>
</evidence>
<dbReference type="InterPro" id="IPR026341">
    <property type="entry name" value="T9SS_type_B"/>
</dbReference>
<comment type="caution">
    <text evidence="3">The sequence shown here is derived from an EMBL/GenBank/DDBJ whole genome shotgun (WGS) entry which is preliminary data.</text>
</comment>
<evidence type="ECO:0000313" key="4">
    <source>
        <dbReference type="Proteomes" id="UP000653797"/>
    </source>
</evidence>
<keyword evidence="4" id="KW-1185">Reference proteome</keyword>
<evidence type="ECO:0000313" key="3">
    <source>
        <dbReference type="EMBL" id="MBD2755932.1"/>
    </source>
</evidence>
<keyword evidence="1" id="KW-0732">Signal</keyword>
<feature type="chain" id="PRO_5037204124" evidence="1">
    <location>
        <begin position="23"/>
        <end position="620"/>
    </location>
</feature>
<feature type="domain" description="Ig-like" evidence="2">
    <location>
        <begin position="145"/>
        <end position="212"/>
    </location>
</feature>
<dbReference type="Pfam" id="PF13573">
    <property type="entry name" value="SprB"/>
    <property type="match status" value="2"/>
</dbReference>
<accession>A0A927GFH5</accession>
<feature type="signal peptide" evidence="1">
    <location>
        <begin position="1"/>
        <end position="22"/>
    </location>
</feature>
<reference evidence="3" key="1">
    <citation type="submission" date="2020-09" db="EMBL/GenBank/DDBJ databases">
        <authorList>
            <person name="Kim M.K."/>
        </authorList>
    </citation>
    <scope>NUCLEOTIDE SEQUENCE</scope>
    <source>
        <strain evidence="3">BT704</strain>
    </source>
</reference>
<evidence type="ECO:0000259" key="2">
    <source>
        <dbReference type="Pfam" id="PF19081"/>
    </source>
</evidence>